<gene>
    <name evidence="5" type="ORF">OQ273_08270</name>
</gene>
<dbReference type="Gene3D" id="3.40.50.620">
    <property type="entry name" value="HUPs"/>
    <property type="match status" value="2"/>
</dbReference>
<sequence length="299" mass="32467">MKTIMLATDFSERSDRALRRATLLAEQFNASLSIIHIVDDDQPKRLVEREKQIAENYLHQLEKTVTKMDGVTCTSEVIFGAPHDGIAQATNNASPDLLVVGPHRRQALHDVFVGTTAERTIRAVQCPVLMVNAPPLGHYRRVLLTTDLSESARATIERFLALGIPQKADCELLYVFDAPALHLAMSHTIGIDEKEAYIADEKENAAKDLADFTSTLGGEIFDQILRLAKQKPAQEILTVAQSQESDLIVVGTSGKGGIAKFFLGSVAEEVLRSADRDILAVPPGNAVQQAVGDDSGGSQ</sequence>
<comment type="similarity">
    <text evidence="1">Belongs to the universal stress protein A family.</text>
</comment>
<dbReference type="PANTHER" id="PTHR46268">
    <property type="entry name" value="STRESS RESPONSE PROTEIN NHAX"/>
    <property type="match status" value="1"/>
</dbReference>
<dbReference type="PRINTS" id="PR01438">
    <property type="entry name" value="UNVRSLSTRESS"/>
</dbReference>
<evidence type="ECO:0000256" key="2">
    <source>
        <dbReference type="ARBA" id="ARBA00022741"/>
    </source>
</evidence>
<evidence type="ECO:0000313" key="5">
    <source>
        <dbReference type="EMBL" id="MDA5398563.1"/>
    </source>
</evidence>
<dbReference type="InterPro" id="IPR014729">
    <property type="entry name" value="Rossmann-like_a/b/a_fold"/>
</dbReference>
<dbReference type="PANTHER" id="PTHR46268:SF27">
    <property type="entry name" value="UNIVERSAL STRESS PROTEIN RV2623"/>
    <property type="match status" value="1"/>
</dbReference>
<organism evidence="5 6">
    <name type="scientific">Hoeflea prorocentri</name>
    <dbReference type="NCBI Taxonomy" id="1922333"/>
    <lineage>
        <taxon>Bacteria</taxon>
        <taxon>Pseudomonadati</taxon>
        <taxon>Pseudomonadota</taxon>
        <taxon>Alphaproteobacteria</taxon>
        <taxon>Hyphomicrobiales</taxon>
        <taxon>Rhizobiaceae</taxon>
        <taxon>Hoeflea</taxon>
    </lineage>
</organism>
<evidence type="ECO:0000256" key="1">
    <source>
        <dbReference type="ARBA" id="ARBA00008791"/>
    </source>
</evidence>
<evidence type="ECO:0000256" key="3">
    <source>
        <dbReference type="ARBA" id="ARBA00022840"/>
    </source>
</evidence>
<dbReference type="EMBL" id="JAPJZI010000001">
    <property type="protein sequence ID" value="MDA5398563.1"/>
    <property type="molecule type" value="Genomic_DNA"/>
</dbReference>
<dbReference type="Pfam" id="PF00582">
    <property type="entry name" value="Usp"/>
    <property type="match status" value="2"/>
</dbReference>
<feature type="domain" description="UspA" evidence="4">
    <location>
        <begin position="139"/>
        <end position="282"/>
    </location>
</feature>
<name>A0A9X3UG72_9HYPH</name>
<dbReference type="Proteomes" id="UP001151234">
    <property type="component" value="Unassembled WGS sequence"/>
</dbReference>
<evidence type="ECO:0000259" key="4">
    <source>
        <dbReference type="Pfam" id="PF00582"/>
    </source>
</evidence>
<keyword evidence="6" id="KW-1185">Reference proteome</keyword>
<comment type="caution">
    <text evidence="5">The sequence shown here is derived from an EMBL/GenBank/DDBJ whole genome shotgun (WGS) entry which is preliminary data.</text>
</comment>
<dbReference type="InterPro" id="IPR006015">
    <property type="entry name" value="Universal_stress_UspA"/>
</dbReference>
<keyword evidence="3" id="KW-0067">ATP-binding</keyword>
<dbReference type="RefSeq" id="WP_267989976.1">
    <property type="nucleotide sequence ID" value="NZ_JAPJZI010000001.1"/>
</dbReference>
<dbReference type="AlphaFoldDB" id="A0A9X3UG72"/>
<dbReference type="SUPFAM" id="SSF52402">
    <property type="entry name" value="Adenine nucleotide alpha hydrolases-like"/>
    <property type="match status" value="2"/>
</dbReference>
<feature type="domain" description="UspA" evidence="4">
    <location>
        <begin position="1"/>
        <end position="131"/>
    </location>
</feature>
<proteinExistence type="inferred from homology"/>
<reference evidence="5" key="1">
    <citation type="submission" date="2022-11" db="EMBL/GenBank/DDBJ databases">
        <title>Draft genome sequence of Hoeflea poritis E7-10 and Hoeflea prorocentri PM5-8, separated from scleractinian coral Porites lutea and marine dinoflagellate.</title>
        <authorList>
            <person name="Zhang G."/>
            <person name="Wei Q."/>
            <person name="Cai L."/>
        </authorList>
    </citation>
    <scope>NUCLEOTIDE SEQUENCE</scope>
    <source>
        <strain evidence="5">PM5-8</strain>
    </source>
</reference>
<dbReference type="CDD" id="cd00293">
    <property type="entry name" value="USP-like"/>
    <property type="match status" value="2"/>
</dbReference>
<dbReference type="InterPro" id="IPR006016">
    <property type="entry name" value="UspA"/>
</dbReference>
<protein>
    <submittedName>
        <fullName evidence="5">Universal stress protein</fullName>
    </submittedName>
</protein>
<keyword evidence="2" id="KW-0547">Nucleotide-binding</keyword>
<accession>A0A9X3UG72</accession>
<dbReference type="GO" id="GO:0005524">
    <property type="term" value="F:ATP binding"/>
    <property type="evidence" value="ECO:0007669"/>
    <property type="project" value="UniProtKB-KW"/>
</dbReference>
<evidence type="ECO:0000313" key="6">
    <source>
        <dbReference type="Proteomes" id="UP001151234"/>
    </source>
</evidence>